<evidence type="ECO:0000313" key="1">
    <source>
        <dbReference type="EMBL" id="AIF01161.1"/>
    </source>
</evidence>
<dbReference type="EMBL" id="KF900613">
    <property type="protein sequence ID" value="AIF01161.1"/>
    <property type="molecule type" value="Genomic_DNA"/>
</dbReference>
<sequence length="307" mass="33553">MSINFRNSAASLVVALIVGGLLWTWVVVSYDPELTTVNTFEANDTESSVSNSSDDALVSIEITSGEDVLGWDQLGISLEVDGNQYPCSLTGLSSVEQNGSKVATSLSADGSTFAIKVDATSESTFAELDLSTMKERANGSYSLKFSKNDIFLGSNATAMVVTNQSFSQIVSAPNGAYSLDDSERLDWYDYDFSVHRIDPKEQVYVIQEENITYKLQFISYYNEDDESRHIQLIVGWLSGPSLPAFEDPNLIAQSPCIIEGAGSSWSLNQIVVIHENGIDICNQSCTVKIQIQYQGVNVKAMSKVELL</sequence>
<dbReference type="AlphaFoldDB" id="A0A075GAN1"/>
<accession>A0A075GAN1</accession>
<organism evidence="1">
    <name type="scientific">uncultured marine group II/III euryarchaeote KM3_141_E04</name>
    <dbReference type="NCBI Taxonomy" id="1457878"/>
    <lineage>
        <taxon>Archaea</taxon>
        <taxon>Methanobacteriati</taxon>
        <taxon>Methanobacteriota</taxon>
        <taxon>environmental samples</taxon>
    </lineage>
</organism>
<reference evidence="1" key="1">
    <citation type="journal article" date="2014" name="Genome Biol. Evol.">
        <title>Pangenome evidence for extensive interdomain horizontal transfer affecting lineage core and shell genes in uncultured planktonic thaumarchaeota and euryarchaeota.</title>
        <authorList>
            <person name="Deschamps P."/>
            <person name="Zivanovic Y."/>
            <person name="Moreira D."/>
            <person name="Rodriguez-Valera F."/>
            <person name="Lopez-Garcia P."/>
        </authorList>
    </citation>
    <scope>NUCLEOTIDE SEQUENCE</scope>
</reference>
<protein>
    <submittedName>
        <fullName evidence="1">Uncharacterized protein</fullName>
    </submittedName>
</protein>
<name>A0A075GAN1_9EURY</name>
<proteinExistence type="predicted"/>